<evidence type="ECO:0000313" key="2">
    <source>
        <dbReference type="EMBL" id="RDB19409.1"/>
    </source>
</evidence>
<feature type="region of interest" description="Disordered" evidence="1">
    <location>
        <begin position="1"/>
        <end position="64"/>
    </location>
</feature>
<protein>
    <submittedName>
        <fullName evidence="2">Uncharacterized protein</fullName>
    </submittedName>
</protein>
<name>A0A369JBC1_HYPMA</name>
<reference evidence="2" key="1">
    <citation type="submission" date="2018-04" db="EMBL/GenBank/DDBJ databases">
        <title>Whole genome sequencing of Hypsizygus marmoreus.</title>
        <authorList>
            <person name="Choi I.-G."/>
            <person name="Min B."/>
            <person name="Kim J.-G."/>
            <person name="Kim S."/>
            <person name="Oh Y.-L."/>
            <person name="Kong W.-S."/>
            <person name="Park H."/>
            <person name="Jeong J."/>
            <person name="Song E.-S."/>
        </authorList>
    </citation>
    <scope>NUCLEOTIDE SEQUENCE [LARGE SCALE GENOMIC DNA]</scope>
    <source>
        <strain evidence="2">51987-8</strain>
    </source>
</reference>
<evidence type="ECO:0000256" key="1">
    <source>
        <dbReference type="SAM" id="MobiDB-lite"/>
    </source>
</evidence>
<evidence type="ECO:0000313" key="3">
    <source>
        <dbReference type="Proteomes" id="UP000076154"/>
    </source>
</evidence>
<dbReference type="AlphaFoldDB" id="A0A369JBC1"/>
<organism evidence="2 3">
    <name type="scientific">Hypsizygus marmoreus</name>
    <name type="common">White beech mushroom</name>
    <name type="synonym">Agaricus marmoreus</name>
    <dbReference type="NCBI Taxonomy" id="39966"/>
    <lineage>
        <taxon>Eukaryota</taxon>
        <taxon>Fungi</taxon>
        <taxon>Dikarya</taxon>
        <taxon>Basidiomycota</taxon>
        <taxon>Agaricomycotina</taxon>
        <taxon>Agaricomycetes</taxon>
        <taxon>Agaricomycetidae</taxon>
        <taxon>Agaricales</taxon>
        <taxon>Tricholomatineae</taxon>
        <taxon>Lyophyllaceae</taxon>
        <taxon>Hypsizygus</taxon>
    </lineage>
</organism>
<keyword evidence="3" id="KW-1185">Reference proteome</keyword>
<dbReference type="EMBL" id="LUEZ02000080">
    <property type="protein sequence ID" value="RDB19409.1"/>
    <property type="molecule type" value="Genomic_DNA"/>
</dbReference>
<feature type="region of interest" description="Disordered" evidence="1">
    <location>
        <begin position="90"/>
        <end position="109"/>
    </location>
</feature>
<comment type="caution">
    <text evidence="2">The sequence shown here is derived from an EMBL/GenBank/DDBJ whole genome shotgun (WGS) entry which is preliminary data.</text>
</comment>
<sequence>MGAERTRSLVKSRTNPFKVNHHHNHDDRNCPFARTLGGSIVSRPKHQPLPPRTPKSLHDPTPRTGLLVDCHATFSRRLRAAQFLIGLNEERGIGRGKSLPRAQDQPPQW</sequence>
<accession>A0A369JBC1</accession>
<proteinExistence type="predicted"/>
<gene>
    <name evidence="2" type="ORF">Hypma_013541</name>
</gene>
<dbReference type="Proteomes" id="UP000076154">
    <property type="component" value="Unassembled WGS sequence"/>
</dbReference>
<dbReference type="InParanoid" id="A0A369JBC1"/>